<protein>
    <submittedName>
        <fullName evidence="2">Uncharacterized protein</fullName>
    </submittedName>
</protein>
<name>A0AAV2CFT1_9ROSI</name>
<gene>
    <name evidence="2" type="ORF">LTRI10_LOCUS2796</name>
</gene>
<evidence type="ECO:0000256" key="1">
    <source>
        <dbReference type="SAM" id="MobiDB-lite"/>
    </source>
</evidence>
<evidence type="ECO:0000313" key="3">
    <source>
        <dbReference type="Proteomes" id="UP001497516"/>
    </source>
</evidence>
<dbReference type="EMBL" id="OZ034813">
    <property type="protein sequence ID" value="CAL1355016.1"/>
    <property type="molecule type" value="Genomic_DNA"/>
</dbReference>
<dbReference type="Proteomes" id="UP001497516">
    <property type="component" value="Chromosome 1"/>
</dbReference>
<sequence>MKMEATGQLERATRPSVQMKHQAERGILGKAGAVRRRLQKKAQSMGLLDADEGLGSVGPNDGFDGLEFEAPDQDGYQSPDET</sequence>
<organism evidence="2 3">
    <name type="scientific">Linum trigynum</name>
    <dbReference type="NCBI Taxonomy" id="586398"/>
    <lineage>
        <taxon>Eukaryota</taxon>
        <taxon>Viridiplantae</taxon>
        <taxon>Streptophyta</taxon>
        <taxon>Embryophyta</taxon>
        <taxon>Tracheophyta</taxon>
        <taxon>Spermatophyta</taxon>
        <taxon>Magnoliopsida</taxon>
        <taxon>eudicotyledons</taxon>
        <taxon>Gunneridae</taxon>
        <taxon>Pentapetalae</taxon>
        <taxon>rosids</taxon>
        <taxon>fabids</taxon>
        <taxon>Malpighiales</taxon>
        <taxon>Linaceae</taxon>
        <taxon>Linum</taxon>
    </lineage>
</organism>
<dbReference type="AlphaFoldDB" id="A0AAV2CFT1"/>
<reference evidence="2 3" key="1">
    <citation type="submission" date="2024-04" db="EMBL/GenBank/DDBJ databases">
        <authorList>
            <person name="Fracassetti M."/>
        </authorList>
    </citation>
    <scope>NUCLEOTIDE SEQUENCE [LARGE SCALE GENOMIC DNA]</scope>
</reference>
<feature type="region of interest" description="Disordered" evidence="1">
    <location>
        <begin position="1"/>
        <end position="82"/>
    </location>
</feature>
<accession>A0AAV2CFT1</accession>
<keyword evidence="3" id="KW-1185">Reference proteome</keyword>
<proteinExistence type="predicted"/>
<evidence type="ECO:0000313" key="2">
    <source>
        <dbReference type="EMBL" id="CAL1355016.1"/>
    </source>
</evidence>